<comment type="caution">
    <text evidence="2">The sequence shown here is derived from an EMBL/GenBank/DDBJ whole genome shotgun (WGS) entry which is preliminary data.</text>
</comment>
<dbReference type="Pfam" id="PF00646">
    <property type="entry name" value="F-box"/>
    <property type="match status" value="1"/>
</dbReference>
<feature type="domain" description="F-box" evidence="1">
    <location>
        <begin position="22"/>
        <end position="68"/>
    </location>
</feature>
<organism evidence="2">
    <name type="scientific">Medicago truncatula</name>
    <name type="common">Barrel medic</name>
    <name type="synonym">Medicago tribuloides</name>
    <dbReference type="NCBI Taxonomy" id="3880"/>
    <lineage>
        <taxon>Eukaryota</taxon>
        <taxon>Viridiplantae</taxon>
        <taxon>Streptophyta</taxon>
        <taxon>Embryophyta</taxon>
        <taxon>Tracheophyta</taxon>
        <taxon>Spermatophyta</taxon>
        <taxon>Magnoliopsida</taxon>
        <taxon>eudicotyledons</taxon>
        <taxon>Gunneridae</taxon>
        <taxon>Pentapetalae</taxon>
        <taxon>rosids</taxon>
        <taxon>fabids</taxon>
        <taxon>Fabales</taxon>
        <taxon>Fabaceae</taxon>
        <taxon>Papilionoideae</taxon>
        <taxon>50 kb inversion clade</taxon>
        <taxon>NPAAA clade</taxon>
        <taxon>Hologalegina</taxon>
        <taxon>IRL clade</taxon>
        <taxon>Trifolieae</taxon>
        <taxon>Medicago</taxon>
    </lineage>
</organism>
<dbReference type="PANTHER" id="PTHR31672">
    <property type="entry name" value="BNACNNG10540D PROTEIN"/>
    <property type="match status" value="1"/>
</dbReference>
<evidence type="ECO:0000313" key="2">
    <source>
        <dbReference type="EMBL" id="RHN51575.1"/>
    </source>
</evidence>
<dbReference type="Proteomes" id="UP000265566">
    <property type="component" value="Chromosome 6"/>
</dbReference>
<dbReference type="SUPFAM" id="SSF81383">
    <property type="entry name" value="F-box domain"/>
    <property type="match status" value="1"/>
</dbReference>
<sequence>MDSKLIRTLKSLLCSLFICFSPPPLPDLPFELVAEILCRLPVKLLIQLRCQSKSLNTLISDPKFAKKHLRLSTKSHHHQLILPCLDDKYVAMVNSYPLNSVMGKFTQQDFPYGGKHSIGQPYHSIAGSCNGIICLALPMPRGNVIKRSELVLWNPTIRKFKRFLYFETPRDAYGCTLFGFGYDHIIDGYKIIALSFYRCGTNIFKTQARVNTVGTDSWRMINGQLPLSNGRFELLKFVSGALNWISYRDDGNNSVISFDLVNESSRELLQPDYGGESMPDVILSVLRDCLCIFALTRQFSSVWLMKEYGNEESWTKLFHVPYMEEDPFHPFHGKPLWIFEDDKVLMECMSLQNRKMNMAIYDFKSGTLCPNISKAGVWNDPEVCTESLISPKSLISPDF</sequence>
<dbReference type="Gramene" id="rna36039">
    <property type="protein sequence ID" value="RHN51575.1"/>
    <property type="gene ID" value="gene36039"/>
</dbReference>
<gene>
    <name evidence="2" type="ORF">MtrunA17_Chr6g0470191</name>
</gene>
<dbReference type="EMBL" id="PSQE01000006">
    <property type="protein sequence ID" value="RHN51575.1"/>
    <property type="molecule type" value="Genomic_DNA"/>
</dbReference>
<dbReference type="Pfam" id="PF07734">
    <property type="entry name" value="FBA_1"/>
    <property type="match status" value="1"/>
</dbReference>
<dbReference type="AlphaFoldDB" id="A0A396HJY8"/>
<dbReference type="PANTHER" id="PTHR31672:SF13">
    <property type="entry name" value="F-BOX PROTEIN CPR30-LIKE"/>
    <property type="match status" value="1"/>
</dbReference>
<proteinExistence type="predicted"/>
<dbReference type="InterPro" id="IPR001810">
    <property type="entry name" value="F-box_dom"/>
</dbReference>
<dbReference type="InterPro" id="IPR006527">
    <property type="entry name" value="F-box-assoc_dom_typ1"/>
</dbReference>
<name>A0A396HJY8_MEDTR</name>
<dbReference type="InterPro" id="IPR017451">
    <property type="entry name" value="F-box-assoc_interact_dom"/>
</dbReference>
<dbReference type="PROSITE" id="PS50181">
    <property type="entry name" value="FBOX"/>
    <property type="match status" value="1"/>
</dbReference>
<accession>A0A396HJY8</accession>
<dbReference type="InterPro" id="IPR050796">
    <property type="entry name" value="SCF_F-box_component"/>
</dbReference>
<dbReference type="NCBIfam" id="TIGR01640">
    <property type="entry name" value="F_box_assoc_1"/>
    <property type="match status" value="1"/>
</dbReference>
<evidence type="ECO:0000259" key="1">
    <source>
        <dbReference type="PROSITE" id="PS50181"/>
    </source>
</evidence>
<dbReference type="InterPro" id="IPR036047">
    <property type="entry name" value="F-box-like_dom_sf"/>
</dbReference>
<protein>
    <submittedName>
        <fullName evidence="2">Putative F-box domain-containing protein</fullName>
    </submittedName>
</protein>
<reference evidence="2" key="1">
    <citation type="journal article" date="2018" name="Nat. Plants">
        <title>Whole-genome landscape of Medicago truncatula symbiotic genes.</title>
        <authorList>
            <person name="Pecrix Y."/>
            <person name="Gamas P."/>
            <person name="Carrere S."/>
        </authorList>
    </citation>
    <scope>NUCLEOTIDE SEQUENCE</scope>
    <source>
        <tissue evidence="2">Leaves</tissue>
    </source>
</reference>
<dbReference type="SMART" id="SM00256">
    <property type="entry name" value="FBOX"/>
    <property type="match status" value="1"/>
</dbReference>